<reference evidence="2" key="1">
    <citation type="submission" date="2022-11" db="UniProtKB">
        <authorList>
            <consortium name="WormBaseParasite"/>
        </authorList>
    </citation>
    <scope>IDENTIFICATION</scope>
</reference>
<accession>A0A914QUQ3</accession>
<dbReference type="Proteomes" id="UP000887578">
    <property type="component" value="Unplaced"/>
</dbReference>
<protein>
    <submittedName>
        <fullName evidence="2">Uncharacterized protein</fullName>
    </submittedName>
</protein>
<sequence length="462" mass="55726">MFSIKFVSKLDPIYRLELEKLFHQNEEIKESDKEKLDKTTLKLLNEFSSNFLMPKKLWDKKIKLIQSLTLGDYYVDKERVAAECIFHLCYLTFPDRKYLHVPYLHDKKLYYCEDRDLQRFHEPALIIKNICFPHKDLEMKWKDLEFCATSIIPRSDYRRFEKMKKLFIKIKSIRNNTEKWFNALLEAEDYEFVVDNVEYRLNLNLVNKKLWKLYIQFLKTNNNKKLLETYSKYCRFFLEDSEMLEEYRKASEKYGPSIVSWKNTFVFEIYDKNCLDFVTPTIITPLPAAAKCLTYFDTKNVLPQNFPFRSNLMHYIINSANASILYDLLKSCKWFYLNFPVLICYNFQATKFRNIPEIHQQKIIIVYMSQFKFKNKIFISNGFSFDIYPKDVKAFSKFIPKIYKCTPKYVYINEQHLTYEELKFLIGHGDVIDLHINIRDQNGKQFKFEDILKLIPKAKHME</sequence>
<name>A0A914QUQ3_9BILA</name>
<proteinExistence type="predicted"/>
<organism evidence="1 2">
    <name type="scientific">Panagrolaimus davidi</name>
    <dbReference type="NCBI Taxonomy" id="227884"/>
    <lineage>
        <taxon>Eukaryota</taxon>
        <taxon>Metazoa</taxon>
        <taxon>Ecdysozoa</taxon>
        <taxon>Nematoda</taxon>
        <taxon>Chromadorea</taxon>
        <taxon>Rhabditida</taxon>
        <taxon>Tylenchina</taxon>
        <taxon>Panagrolaimomorpha</taxon>
        <taxon>Panagrolaimoidea</taxon>
        <taxon>Panagrolaimidae</taxon>
        <taxon>Panagrolaimus</taxon>
    </lineage>
</organism>
<evidence type="ECO:0000313" key="1">
    <source>
        <dbReference type="Proteomes" id="UP000887578"/>
    </source>
</evidence>
<dbReference type="WBParaSite" id="PDA_v2.g7702.t1">
    <property type="protein sequence ID" value="PDA_v2.g7702.t1"/>
    <property type="gene ID" value="PDA_v2.g7702"/>
</dbReference>
<keyword evidence="1" id="KW-1185">Reference proteome</keyword>
<evidence type="ECO:0000313" key="2">
    <source>
        <dbReference type="WBParaSite" id="PDA_v2.g7702.t1"/>
    </source>
</evidence>
<dbReference type="AlphaFoldDB" id="A0A914QUQ3"/>